<dbReference type="GO" id="GO:0010133">
    <property type="term" value="P:L-proline catabolic process to L-glutamate"/>
    <property type="evidence" value="ECO:0007669"/>
    <property type="project" value="TreeGrafter"/>
</dbReference>
<keyword evidence="3 5" id="KW-0560">Oxidoreductase</keyword>
<evidence type="ECO:0000313" key="8">
    <source>
        <dbReference type="EMBL" id="KAJ9633578.1"/>
    </source>
</evidence>
<dbReference type="PANTHER" id="PTHR13914">
    <property type="entry name" value="PROLINE OXIDASE"/>
    <property type="match status" value="1"/>
</dbReference>
<dbReference type="PANTHER" id="PTHR13914:SF0">
    <property type="entry name" value="PROLINE DEHYDROGENASE 1, MITOCHONDRIAL"/>
    <property type="match status" value="1"/>
</dbReference>
<evidence type="ECO:0000313" key="9">
    <source>
        <dbReference type="Proteomes" id="UP001172681"/>
    </source>
</evidence>
<keyword evidence="5" id="KW-0285">Flavoprotein</keyword>
<feature type="region of interest" description="Disordered" evidence="6">
    <location>
        <begin position="455"/>
        <end position="478"/>
    </location>
</feature>
<dbReference type="EMBL" id="JAPDRN010000044">
    <property type="protein sequence ID" value="KAJ9633578.1"/>
    <property type="molecule type" value="Genomic_DNA"/>
</dbReference>
<evidence type="ECO:0000256" key="4">
    <source>
        <dbReference type="ARBA" id="ARBA00023062"/>
    </source>
</evidence>
<organism evidence="8 9">
    <name type="scientific">Knufia peltigerae</name>
    <dbReference type="NCBI Taxonomy" id="1002370"/>
    <lineage>
        <taxon>Eukaryota</taxon>
        <taxon>Fungi</taxon>
        <taxon>Dikarya</taxon>
        <taxon>Ascomycota</taxon>
        <taxon>Pezizomycotina</taxon>
        <taxon>Eurotiomycetes</taxon>
        <taxon>Chaetothyriomycetidae</taxon>
        <taxon>Chaetothyriales</taxon>
        <taxon>Trichomeriaceae</taxon>
        <taxon>Knufia</taxon>
    </lineage>
</organism>
<evidence type="ECO:0000256" key="6">
    <source>
        <dbReference type="SAM" id="MobiDB-lite"/>
    </source>
</evidence>
<comment type="catalytic activity">
    <reaction evidence="5">
        <text>L-proline + a quinone = (S)-1-pyrroline-5-carboxylate + a quinol + H(+)</text>
        <dbReference type="Rhea" id="RHEA:23784"/>
        <dbReference type="ChEBI" id="CHEBI:15378"/>
        <dbReference type="ChEBI" id="CHEBI:17388"/>
        <dbReference type="ChEBI" id="CHEBI:24646"/>
        <dbReference type="ChEBI" id="CHEBI:60039"/>
        <dbReference type="ChEBI" id="CHEBI:132124"/>
        <dbReference type="EC" id="1.5.5.2"/>
    </reaction>
</comment>
<comment type="similarity">
    <text evidence="1 5">Belongs to the proline oxidase family.</text>
</comment>
<dbReference type="AlphaFoldDB" id="A0AA38Y2W3"/>
<evidence type="ECO:0000256" key="2">
    <source>
        <dbReference type="ARBA" id="ARBA00012695"/>
    </source>
</evidence>
<reference evidence="8" key="1">
    <citation type="submission" date="2022-10" db="EMBL/GenBank/DDBJ databases">
        <title>Culturing micro-colonial fungi from biological soil crusts in the Mojave desert and describing Neophaeococcomyces mojavensis, and introducing the new genera and species Taxawa tesnikishii.</title>
        <authorList>
            <person name="Kurbessoian T."/>
            <person name="Stajich J.E."/>
        </authorList>
    </citation>
    <scope>NUCLEOTIDE SEQUENCE</scope>
    <source>
        <strain evidence="8">TK_35</strain>
    </source>
</reference>
<dbReference type="InterPro" id="IPR002872">
    <property type="entry name" value="Proline_DH_dom"/>
</dbReference>
<feature type="domain" description="Proline dehydrogenase" evidence="7">
    <location>
        <begin position="212"/>
        <end position="513"/>
    </location>
</feature>
<dbReference type="Pfam" id="PF01619">
    <property type="entry name" value="Pro_dh"/>
    <property type="match status" value="1"/>
</dbReference>
<accession>A0AA38Y2W3</accession>
<dbReference type="Proteomes" id="UP001172681">
    <property type="component" value="Unassembled WGS sequence"/>
</dbReference>
<comment type="caution">
    <text evidence="8">The sequence shown here is derived from an EMBL/GenBank/DDBJ whole genome shotgun (WGS) entry which is preliminary data.</text>
</comment>
<dbReference type="GO" id="GO:0071949">
    <property type="term" value="F:FAD binding"/>
    <property type="evidence" value="ECO:0007669"/>
    <property type="project" value="TreeGrafter"/>
</dbReference>
<keyword evidence="9" id="KW-1185">Reference proteome</keyword>
<evidence type="ECO:0000256" key="5">
    <source>
        <dbReference type="RuleBase" id="RU364054"/>
    </source>
</evidence>
<dbReference type="InterPro" id="IPR015659">
    <property type="entry name" value="Proline_oxidase"/>
</dbReference>
<sequence length="534" mass="58848">MSITGFVGCRPAFAHQASKVAIATPLLCSLTSPWKRCVATFVRDRDTATSTPLLSSEKGLDPSYTLRKRPLRKLTSADLVRSLIVLSVSTLPKPLLLALVGTAKRNAKFIEHSRLLRWLMKKTFYEHFCIGSSQSEILSRTAALRRMGMSGIVLTYAREAPATANPYNTTPTVLTDADSDLQDWITSNLHTIQMLTPGDYIALRVTGAGSTATRLLEQYTKACTQDCESPSSSDNISNDLKQALAVLQDGLRQICAEAKGKGVRVLIDAEGSRYQRAIDDMALNLMAEFNRAADGTRAIILNTYQLYLRKNIDKIKRHLQHSVENNYTLGLKLVRGAYMYDEADRDVIHASKQETDDAYDAAVSFLLSNTTEDPVTVGVQSNDWKADVVLATHNSYSVYTGLQQYVSKPGVRKRIRGLNFAQLMGMADELSFSLAAQLGPPRPSSEEEAVSKMIGARKGGRAGDGARTPQSSDSPEIGHPEVGVYKYTVWGTLSDCLLYLLRRAEENSDAVARSRVTVLALLKELSRRLVRFGR</sequence>
<dbReference type="GO" id="GO:0004657">
    <property type="term" value="F:proline dehydrogenase activity"/>
    <property type="evidence" value="ECO:0007669"/>
    <property type="project" value="UniProtKB-EC"/>
</dbReference>
<dbReference type="EC" id="1.5.5.2" evidence="2 5"/>
<comment type="cofactor">
    <cofactor evidence="5">
        <name>FAD</name>
        <dbReference type="ChEBI" id="CHEBI:57692"/>
    </cofactor>
</comment>
<keyword evidence="5" id="KW-0274">FAD</keyword>
<dbReference type="GO" id="GO:0005739">
    <property type="term" value="C:mitochondrion"/>
    <property type="evidence" value="ECO:0007669"/>
    <property type="project" value="TreeGrafter"/>
</dbReference>
<dbReference type="Gene3D" id="3.20.20.220">
    <property type="match status" value="1"/>
</dbReference>
<name>A0AA38Y2W3_9EURO</name>
<keyword evidence="4 5" id="KW-0642">Proline metabolism</keyword>
<evidence type="ECO:0000256" key="3">
    <source>
        <dbReference type="ARBA" id="ARBA00023002"/>
    </source>
</evidence>
<dbReference type="InterPro" id="IPR029041">
    <property type="entry name" value="FAD-linked_oxidoreductase-like"/>
</dbReference>
<evidence type="ECO:0000256" key="1">
    <source>
        <dbReference type="ARBA" id="ARBA00005869"/>
    </source>
</evidence>
<comment type="function">
    <text evidence="5">Converts proline to delta-1-pyrroline-5-carboxylate.</text>
</comment>
<proteinExistence type="inferred from homology"/>
<dbReference type="SUPFAM" id="SSF51730">
    <property type="entry name" value="FAD-linked oxidoreductase"/>
    <property type="match status" value="2"/>
</dbReference>
<gene>
    <name evidence="8" type="ORF">H2204_006784</name>
</gene>
<evidence type="ECO:0000259" key="7">
    <source>
        <dbReference type="Pfam" id="PF01619"/>
    </source>
</evidence>
<protein>
    <recommendedName>
        <fullName evidence="2 5">Proline dehydrogenase</fullName>
        <ecNumber evidence="2 5">1.5.5.2</ecNumber>
    </recommendedName>
</protein>